<dbReference type="GO" id="GO:0016747">
    <property type="term" value="F:acyltransferase activity, transferring groups other than amino-acyl groups"/>
    <property type="evidence" value="ECO:0007669"/>
    <property type="project" value="InterPro"/>
</dbReference>
<accession>A0A0A2AB51</accession>
<name>A0A0A2AB51_PROMR</name>
<dbReference type="PANTHER" id="PTHR43420">
    <property type="entry name" value="ACETYLTRANSFERASE"/>
    <property type="match status" value="1"/>
</dbReference>
<organism evidence="4 5">
    <name type="scientific">Prochlorococcus marinus str. MIT 9302</name>
    <dbReference type="NCBI Taxonomy" id="74545"/>
    <lineage>
        <taxon>Bacteria</taxon>
        <taxon>Bacillati</taxon>
        <taxon>Cyanobacteriota</taxon>
        <taxon>Cyanophyceae</taxon>
        <taxon>Synechococcales</taxon>
        <taxon>Prochlorococcaceae</taxon>
        <taxon>Prochlorococcus</taxon>
    </lineage>
</organism>
<dbReference type="InterPro" id="IPR050680">
    <property type="entry name" value="YpeA/RimI_acetyltransf"/>
</dbReference>
<dbReference type="InterPro" id="IPR016181">
    <property type="entry name" value="Acyl_CoA_acyltransferase"/>
</dbReference>
<dbReference type="Gene3D" id="3.40.630.30">
    <property type="match status" value="1"/>
</dbReference>
<evidence type="ECO:0000256" key="1">
    <source>
        <dbReference type="ARBA" id="ARBA00022679"/>
    </source>
</evidence>
<dbReference type="CDD" id="cd04301">
    <property type="entry name" value="NAT_SF"/>
    <property type="match status" value="1"/>
</dbReference>
<dbReference type="AlphaFoldDB" id="A0A0A2AB51"/>
<dbReference type="EMBL" id="JNAM01000010">
    <property type="protein sequence ID" value="KGF97638.1"/>
    <property type="molecule type" value="Genomic_DNA"/>
</dbReference>
<gene>
    <name evidence="4" type="ORF">EU96_1352</name>
</gene>
<evidence type="ECO:0000259" key="3">
    <source>
        <dbReference type="PROSITE" id="PS51186"/>
    </source>
</evidence>
<proteinExistence type="predicted"/>
<dbReference type="PROSITE" id="PS51186">
    <property type="entry name" value="GNAT"/>
    <property type="match status" value="1"/>
</dbReference>
<dbReference type="InterPro" id="IPR000182">
    <property type="entry name" value="GNAT_dom"/>
</dbReference>
<sequence length="141" mass="16830">MPISIRKIYSNQTVDIRHEAIWPDKKKEFCILEDDKNGTHFGLYKQEELISIISLFVRENKARIRKMATKPAYQNKGFGSKLICHSISYLELRNVNYIYLFSRKKAQMFYEKFGFLSEGDYFKKENISYIKMYKTINDIKS</sequence>
<dbReference type="PANTHER" id="PTHR43420:SF12">
    <property type="entry name" value="N-ACETYLTRANSFERASE DOMAIN-CONTAINING PROTEIN"/>
    <property type="match status" value="1"/>
</dbReference>
<dbReference type="eggNOG" id="COG0456">
    <property type="taxonomic scope" value="Bacteria"/>
</dbReference>
<dbReference type="RefSeq" id="WP_052044262.1">
    <property type="nucleotide sequence ID" value="NZ_CP138951.1"/>
</dbReference>
<comment type="caution">
    <text evidence="4">The sequence shown here is derived from an EMBL/GenBank/DDBJ whole genome shotgun (WGS) entry which is preliminary data.</text>
</comment>
<evidence type="ECO:0000256" key="2">
    <source>
        <dbReference type="ARBA" id="ARBA00023315"/>
    </source>
</evidence>
<dbReference type="OrthoDB" id="9796171at2"/>
<dbReference type="Pfam" id="PF13673">
    <property type="entry name" value="Acetyltransf_10"/>
    <property type="match status" value="1"/>
</dbReference>
<reference evidence="5" key="1">
    <citation type="journal article" date="2014" name="Sci. Data">
        <title>Genomes of diverse isolates of the marine cyanobacterium Prochlorococcus.</title>
        <authorList>
            <person name="Biller S."/>
            <person name="Berube P."/>
            <person name="Thompson J."/>
            <person name="Kelly L."/>
            <person name="Roggensack S."/>
            <person name="Awad L."/>
            <person name="Roache-Johnson K."/>
            <person name="Ding H."/>
            <person name="Giovannoni S.J."/>
            <person name="Moore L.R."/>
            <person name="Chisholm S.W."/>
        </authorList>
    </citation>
    <scope>NUCLEOTIDE SEQUENCE [LARGE SCALE GENOMIC DNA]</scope>
    <source>
        <strain evidence="5">MIT 9302</strain>
    </source>
</reference>
<protein>
    <submittedName>
        <fullName evidence="4">GCN5-related N-acetyltransferase</fullName>
    </submittedName>
</protein>
<dbReference type="SUPFAM" id="SSF55729">
    <property type="entry name" value="Acyl-CoA N-acyltransferases (Nat)"/>
    <property type="match status" value="1"/>
</dbReference>
<feature type="domain" description="N-acetyltransferase" evidence="3">
    <location>
        <begin position="1"/>
        <end position="137"/>
    </location>
</feature>
<evidence type="ECO:0000313" key="5">
    <source>
        <dbReference type="Proteomes" id="UP000030445"/>
    </source>
</evidence>
<evidence type="ECO:0000313" key="4">
    <source>
        <dbReference type="EMBL" id="KGF97638.1"/>
    </source>
</evidence>
<keyword evidence="1 4" id="KW-0808">Transferase</keyword>
<dbReference type="Proteomes" id="UP000030445">
    <property type="component" value="Unassembled WGS sequence"/>
</dbReference>
<keyword evidence="2" id="KW-0012">Acyltransferase</keyword>
<dbReference type="STRING" id="74545.EU96_1352"/>